<organism evidence="1 3">
    <name type="scientific">Didymodactylos carnosus</name>
    <dbReference type="NCBI Taxonomy" id="1234261"/>
    <lineage>
        <taxon>Eukaryota</taxon>
        <taxon>Metazoa</taxon>
        <taxon>Spiralia</taxon>
        <taxon>Gnathifera</taxon>
        <taxon>Rotifera</taxon>
        <taxon>Eurotatoria</taxon>
        <taxon>Bdelloidea</taxon>
        <taxon>Philodinida</taxon>
        <taxon>Philodinidae</taxon>
        <taxon>Didymodactylos</taxon>
    </lineage>
</organism>
<proteinExistence type="predicted"/>
<dbReference type="EMBL" id="CAJOBC010106645">
    <property type="protein sequence ID" value="CAF4504694.1"/>
    <property type="molecule type" value="Genomic_DNA"/>
</dbReference>
<name>A0A816C8B2_9BILA</name>
<dbReference type="OrthoDB" id="10529604at2759"/>
<sequence>MPVAAQAPYDNWINIIESAPWLVPPNRYKQFPYQGHENNLDSLLKTMCDGHKRIAILRFNEQWQNMIQNNVYTMTRFNVRRLRRPIRLEGEFK</sequence>
<gene>
    <name evidence="1" type="ORF">GPM918_LOCUS43499</name>
    <name evidence="2" type="ORF">SRO942_LOCUS45009</name>
</gene>
<protein>
    <submittedName>
        <fullName evidence="1">Uncharacterized protein</fullName>
    </submittedName>
</protein>
<dbReference type="EMBL" id="CAJNOQ010039643">
    <property type="protein sequence ID" value="CAF1617107.1"/>
    <property type="molecule type" value="Genomic_DNA"/>
</dbReference>
<evidence type="ECO:0000313" key="3">
    <source>
        <dbReference type="Proteomes" id="UP000663829"/>
    </source>
</evidence>
<evidence type="ECO:0000313" key="1">
    <source>
        <dbReference type="EMBL" id="CAF1617107.1"/>
    </source>
</evidence>
<dbReference type="AlphaFoldDB" id="A0A816C8B2"/>
<dbReference type="Proteomes" id="UP000663829">
    <property type="component" value="Unassembled WGS sequence"/>
</dbReference>
<dbReference type="Proteomes" id="UP000681722">
    <property type="component" value="Unassembled WGS sequence"/>
</dbReference>
<accession>A0A816C8B2</accession>
<reference evidence="1" key="1">
    <citation type="submission" date="2021-02" db="EMBL/GenBank/DDBJ databases">
        <authorList>
            <person name="Nowell W R."/>
        </authorList>
    </citation>
    <scope>NUCLEOTIDE SEQUENCE</scope>
</reference>
<feature type="non-terminal residue" evidence="1">
    <location>
        <position position="93"/>
    </location>
</feature>
<evidence type="ECO:0000313" key="2">
    <source>
        <dbReference type="EMBL" id="CAF4504694.1"/>
    </source>
</evidence>
<keyword evidence="3" id="KW-1185">Reference proteome</keyword>
<comment type="caution">
    <text evidence="1">The sequence shown here is derived from an EMBL/GenBank/DDBJ whole genome shotgun (WGS) entry which is preliminary data.</text>
</comment>